<organism evidence="1 2">
    <name type="scientific">Mus spicilegus</name>
    <name type="common">Mound-building mouse</name>
    <dbReference type="NCBI Taxonomy" id="10103"/>
    <lineage>
        <taxon>Eukaryota</taxon>
        <taxon>Metazoa</taxon>
        <taxon>Chordata</taxon>
        <taxon>Craniata</taxon>
        <taxon>Vertebrata</taxon>
        <taxon>Euteleostomi</taxon>
        <taxon>Mammalia</taxon>
        <taxon>Eutheria</taxon>
        <taxon>Euarchontoglires</taxon>
        <taxon>Glires</taxon>
        <taxon>Rodentia</taxon>
        <taxon>Myomorpha</taxon>
        <taxon>Muroidea</taxon>
        <taxon>Muridae</taxon>
        <taxon>Murinae</taxon>
        <taxon>Mus</taxon>
        <taxon>Mus</taxon>
    </lineage>
</organism>
<keyword evidence="2" id="KW-1185">Reference proteome</keyword>
<dbReference type="Ensembl" id="ENSMSIT00000000467.1">
    <property type="protein sequence ID" value="ENSMSIP00000000351.1"/>
    <property type="gene ID" value="ENSMSIG00000000383.1"/>
</dbReference>
<evidence type="ECO:0000313" key="2">
    <source>
        <dbReference type="Proteomes" id="UP000694415"/>
    </source>
</evidence>
<reference evidence="1" key="1">
    <citation type="submission" date="2025-08" db="UniProtKB">
        <authorList>
            <consortium name="Ensembl"/>
        </authorList>
    </citation>
    <scope>IDENTIFICATION</scope>
</reference>
<name>A0A8C6MND9_MUSSI</name>
<dbReference type="AlphaFoldDB" id="A0A8C6MND9"/>
<proteinExistence type="predicted"/>
<evidence type="ECO:0000313" key="1">
    <source>
        <dbReference type="Ensembl" id="ENSMSIP00000000351.1"/>
    </source>
</evidence>
<reference evidence="1" key="2">
    <citation type="submission" date="2025-09" db="UniProtKB">
        <authorList>
            <consortium name="Ensembl"/>
        </authorList>
    </citation>
    <scope>IDENTIFICATION</scope>
</reference>
<protein>
    <submittedName>
        <fullName evidence="1">Uncharacterized protein</fullName>
    </submittedName>
</protein>
<sequence length="158" mass="17324">MLIPAVCYHSWPSTSSPVFPGVRAAYIKTSFVPQLGAIGPVSLLLAGHSCDEAGQGNSVGFHEAERRGWLQTHREGGDWLAARNLEHKQLPKPRTKERSKHFILFLFLIKLNNTTKIHKLPASLSTPGFPPSLVLSTGPLSFTPHTDTGHPTEKTKLL</sequence>
<accession>A0A8C6MND9</accession>
<dbReference type="Proteomes" id="UP000694415">
    <property type="component" value="Unplaced"/>
</dbReference>